<protein>
    <submittedName>
        <fullName evidence="6">UDP-N-acetylmuramoyl-tripeptide-D-alanyl-D-alanine ligase</fullName>
    </submittedName>
</protein>
<keyword evidence="2" id="KW-0547">Nucleotide-binding</keyword>
<dbReference type="GO" id="GO:0005524">
    <property type="term" value="F:ATP binding"/>
    <property type="evidence" value="ECO:0007669"/>
    <property type="project" value="UniProtKB-KW"/>
</dbReference>
<comment type="caution">
    <text evidence="6">The sequence shown here is derived from an EMBL/GenBank/DDBJ whole genome shotgun (WGS) entry which is preliminary data.</text>
</comment>
<dbReference type="Proteomes" id="UP000034368">
    <property type="component" value="Unassembled WGS sequence"/>
</dbReference>
<organism evidence="6 7">
    <name type="scientific">Candidatus Yanofskybacteria bacterium GW2011_GWB1_45_11</name>
    <dbReference type="NCBI Taxonomy" id="1619026"/>
    <lineage>
        <taxon>Bacteria</taxon>
        <taxon>Candidatus Yanofskyibacteriota</taxon>
    </lineage>
</organism>
<feature type="domain" description="Mur ligase C-terminal" evidence="4">
    <location>
        <begin position="272"/>
        <end position="395"/>
    </location>
</feature>
<dbReference type="PANTHER" id="PTHR43024:SF1">
    <property type="entry name" value="UDP-N-ACETYLMURAMOYL-TRIPEPTIDE--D-ALANYL-D-ALANINE LIGASE"/>
    <property type="match status" value="1"/>
</dbReference>
<evidence type="ECO:0000256" key="1">
    <source>
        <dbReference type="ARBA" id="ARBA00022598"/>
    </source>
</evidence>
<keyword evidence="1 6" id="KW-0436">Ligase</keyword>
<dbReference type="InterPro" id="IPR036615">
    <property type="entry name" value="Mur_ligase_C_dom_sf"/>
</dbReference>
<dbReference type="InterPro" id="IPR013221">
    <property type="entry name" value="Mur_ligase_cen"/>
</dbReference>
<evidence type="ECO:0000313" key="6">
    <source>
        <dbReference type="EMBL" id="KKT90325.1"/>
    </source>
</evidence>
<reference evidence="6 7" key="1">
    <citation type="journal article" date="2015" name="Nature">
        <title>rRNA introns, odd ribosomes, and small enigmatic genomes across a large radiation of phyla.</title>
        <authorList>
            <person name="Brown C.T."/>
            <person name="Hug L.A."/>
            <person name="Thomas B.C."/>
            <person name="Sharon I."/>
            <person name="Castelle C.J."/>
            <person name="Singh A."/>
            <person name="Wilkins M.J."/>
            <person name="Williams K.H."/>
            <person name="Banfield J.F."/>
        </authorList>
    </citation>
    <scope>NUCLEOTIDE SEQUENCE [LARGE SCALE GENOMIC DNA]</scope>
</reference>
<dbReference type="PATRIC" id="fig|1619026.3.peg.196"/>
<dbReference type="InterPro" id="IPR004101">
    <property type="entry name" value="Mur_ligase_C"/>
</dbReference>
<dbReference type="Gene3D" id="3.90.190.20">
    <property type="entry name" value="Mur ligase, C-terminal domain"/>
    <property type="match status" value="1"/>
</dbReference>
<dbReference type="EMBL" id="LCKD01000003">
    <property type="protein sequence ID" value="KKT90325.1"/>
    <property type="molecule type" value="Genomic_DNA"/>
</dbReference>
<dbReference type="SUPFAM" id="SSF53244">
    <property type="entry name" value="MurD-like peptide ligases, peptide-binding domain"/>
    <property type="match status" value="1"/>
</dbReference>
<dbReference type="AlphaFoldDB" id="A0A0G1L3J8"/>
<dbReference type="SUPFAM" id="SSF53623">
    <property type="entry name" value="MurD-like peptide ligases, catalytic domain"/>
    <property type="match status" value="1"/>
</dbReference>
<dbReference type="PANTHER" id="PTHR43024">
    <property type="entry name" value="UDP-N-ACETYLMURAMOYL-TRIPEPTIDE--D-ALANYL-D-ALANINE LIGASE"/>
    <property type="match status" value="1"/>
</dbReference>
<evidence type="ECO:0000256" key="2">
    <source>
        <dbReference type="ARBA" id="ARBA00022741"/>
    </source>
</evidence>
<dbReference type="InterPro" id="IPR036565">
    <property type="entry name" value="Mur-like_cat_sf"/>
</dbReference>
<dbReference type="Pfam" id="PF08245">
    <property type="entry name" value="Mur_ligase_M"/>
    <property type="match status" value="1"/>
</dbReference>
<gene>
    <name evidence="6" type="ORF">UW90_C0003G0049</name>
</gene>
<evidence type="ECO:0000259" key="5">
    <source>
        <dbReference type="Pfam" id="PF08245"/>
    </source>
</evidence>
<dbReference type="GO" id="GO:0016881">
    <property type="term" value="F:acid-amino acid ligase activity"/>
    <property type="evidence" value="ECO:0007669"/>
    <property type="project" value="InterPro"/>
</dbReference>
<proteinExistence type="predicted"/>
<evidence type="ECO:0000313" key="7">
    <source>
        <dbReference type="Proteomes" id="UP000034368"/>
    </source>
</evidence>
<dbReference type="Pfam" id="PF02875">
    <property type="entry name" value="Mur_ligase_C"/>
    <property type="match status" value="1"/>
</dbReference>
<dbReference type="InterPro" id="IPR051046">
    <property type="entry name" value="MurCDEF_CellWall_CoF430Synth"/>
</dbReference>
<evidence type="ECO:0000259" key="4">
    <source>
        <dbReference type="Pfam" id="PF02875"/>
    </source>
</evidence>
<dbReference type="Gene3D" id="3.40.1190.10">
    <property type="entry name" value="Mur-like, catalytic domain"/>
    <property type="match status" value="1"/>
</dbReference>
<keyword evidence="3" id="KW-0067">ATP-binding</keyword>
<evidence type="ECO:0000256" key="3">
    <source>
        <dbReference type="ARBA" id="ARBA00022840"/>
    </source>
</evidence>
<feature type="domain" description="Mur ligase central" evidence="5">
    <location>
        <begin position="104"/>
        <end position="207"/>
    </location>
</feature>
<name>A0A0G1L3J8_9BACT</name>
<sequence length="428" mass="47039">MLESILKFKLNILAHMYLRRFNPMIIAVTGNVGKTSTKEAIGVVVAKIKKTRISGGNLNNELGIPMTILGDWEKEYYDKGPSLFFWIKVLMAGFFKYFFPQSYPEVLLLEYGADKPGDIARLARKYRPHISVVTSVGDIPVHVENFANPEAVAHEKSNLVKILDVRDYAVLSYDDMSVREMKNVTKAHVQTFGFEQGATVVVSDFKLISAQRPIGVEFNLVHEGENDPVSIKGSLGKAIGQSAAAAACVGVILGLDMRDIAAALNGCTGPKGRLKIIEGIKKSWIIDDTYNAAPASTRLALETLRDIPAKRKIAVLGDMLELGSYSVDAHKTIGDLVGNAADVLVTVGMKSKFIADAAGNQMMKENIFSFQTSEEAKLKVQDLMQEGDLVLVKGSQGMRMEKIVEEIMAEPDKAKDLLVRQSQSWKKK</sequence>
<accession>A0A0G1L3J8</accession>